<dbReference type="RefSeq" id="WP_011822203.1">
    <property type="nucleotide sequence ID" value="NC_008818.1"/>
</dbReference>
<dbReference type="EMBL" id="CP000493">
    <property type="protein sequence ID" value="ABM80885.1"/>
    <property type="molecule type" value="Genomic_DNA"/>
</dbReference>
<dbReference type="KEGG" id="hbu:Hbut_1041"/>
<dbReference type="HOGENOM" id="CLU_1998723_0_0_2"/>
<evidence type="ECO:0000313" key="2">
    <source>
        <dbReference type="Proteomes" id="UP000002593"/>
    </source>
</evidence>
<dbReference type="AlphaFoldDB" id="A2BLM4"/>
<dbReference type="GeneID" id="42369353"/>
<name>A2BLM4_HYPBU</name>
<protein>
    <submittedName>
        <fullName evidence="1">Uncharacterized protein</fullName>
    </submittedName>
</protein>
<evidence type="ECO:0000313" key="1">
    <source>
        <dbReference type="EMBL" id="ABM80885.1"/>
    </source>
</evidence>
<reference evidence="1 2" key="1">
    <citation type="journal article" date="2007" name="Archaea">
        <title>The genome of Hyperthermus butylicus: a sulfur-reducing, peptide fermenting, neutrophilic Crenarchaeote growing up to 108 degrees C.</title>
        <authorList>
            <person name="Brugger K."/>
            <person name="Chen L."/>
            <person name="Stark M."/>
            <person name="Zibat A."/>
            <person name="Redder P."/>
            <person name="Ruepp A."/>
            <person name="Awayez M."/>
            <person name="She Q."/>
            <person name="Garrett R.A."/>
            <person name="Klenk H.P."/>
        </authorList>
    </citation>
    <scope>NUCLEOTIDE SEQUENCE [LARGE SCALE GENOMIC DNA]</scope>
    <source>
        <strain evidence="2">DSM 5456 / JCM 9403 / PLM1-5</strain>
    </source>
</reference>
<organism evidence="1 2">
    <name type="scientific">Hyperthermus butylicus (strain DSM 5456 / JCM 9403 / PLM1-5)</name>
    <dbReference type="NCBI Taxonomy" id="415426"/>
    <lineage>
        <taxon>Archaea</taxon>
        <taxon>Thermoproteota</taxon>
        <taxon>Thermoprotei</taxon>
        <taxon>Desulfurococcales</taxon>
        <taxon>Pyrodictiaceae</taxon>
        <taxon>Hyperthermus</taxon>
    </lineage>
</organism>
<accession>A2BLM4</accession>
<dbReference type="OrthoDB" id="15515at2157"/>
<dbReference type="EnsemblBacteria" id="ABM80885">
    <property type="protein sequence ID" value="ABM80885"/>
    <property type="gene ID" value="Hbut_1041"/>
</dbReference>
<dbReference type="Proteomes" id="UP000002593">
    <property type="component" value="Chromosome"/>
</dbReference>
<keyword evidence="2" id="KW-1185">Reference proteome</keyword>
<proteinExistence type="predicted"/>
<sequence length="124" mass="13292">MEASIVSRSMSSFYGLPLDHVAAKVCCADTAGVEFEVEGDVWLRLERELSGSRFTGRVCIVYESGYQAGLVLVDGVVFGAYLEAPDGGVSMGEQAVTVVEALWGPATVRFWPASLEELEAAEQP</sequence>
<gene>
    <name evidence="1" type="ordered locus">Hbut_1041</name>
</gene>